<dbReference type="RefSeq" id="WP_135445928.1">
    <property type="nucleotide sequence ID" value="NZ_SRLE01000012.1"/>
</dbReference>
<dbReference type="AlphaFoldDB" id="A0A4Z0LXC8"/>
<gene>
    <name evidence="2" type="ORF">E4634_17390</name>
</gene>
<evidence type="ECO:0000259" key="1">
    <source>
        <dbReference type="Pfam" id="PF04230"/>
    </source>
</evidence>
<proteinExistence type="predicted"/>
<reference evidence="2 3" key="1">
    <citation type="submission" date="2019-04" db="EMBL/GenBank/DDBJ databases">
        <title>Taxonomy of novel Haliea sp. from mangrove soil of West Coast of India.</title>
        <authorList>
            <person name="Verma A."/>
            <person name="Kumar P."/>
            <person name="Krishnamurthi S."/>
        </authorList>
    </citation>
    <scope>NUCLEOTIDE SEQUENCE [LARGE SCALE GENOMIC DNA]</scope>
    <source>
        <strain evidence="2 3">SAOS-164</strain>
    </source>
</reference>
<keyword evidence="3" id="KW-1185">Reference proteome</keyword>
<dbReference type="Pfam" id="PF04230">
    <property type="entry name" value="PS_pyruv_trans"/>
    <property type="match status" value="1"/>
</dbReference>
<feature type="domain" description="Polysaccharide pyruvyl transferase" evidence="1">
    <location>
        <begin position="20"/>
        <end position="329"/>
    </location>
</feature>
<comment type="caution">
    <text evidence="2">The sequence shown here is derived from an EMBL/GenBank/DDBJ whole genome shotgun (WGS) entry which is preliminary data.</text>
</comment>
<accession>A0A4Z0LXC8</accession>
<dbReference type="EMBL" id="SRLE01000012">
    <property type="protein sequence ID" value="TGD71884.1"/>
    <property type="molecule type" value="Genomic_DNA"/>
</dbReference>
<name>A0A4Z0LXC8_9GAMM</name>
<dbReference type="Proteomes" id="UP000298050">
    <property type="component" value="Unassembled WGS sequence"/>
</dbReference>
<dbReference type="InterPro" id="IPR007345">
    <property type="entry name" value="Polysacch_pyruvyl_Trfase"/>
</dbReference>
<dbReference type="GO" id="GO:0016740">
    <property type="term" value="F:transferase activity"/>
    <property type="evidence" value="ECO:0007669"/>
    <property type="project" value="UniProtKB-KW"/>
</dbReference>
<evidence type="ECO:0000313" key="3">
    <source>
        <dbReference type="Proteomes" id="UP000298050"/>
    </source>
</evidence>
<protein>
    <submittedName>
        <fullName evidence="2">Polysaccharide pyruvyl transferase family protein</fullName>
    </submittedName>
</protein>
<evidence type="ECO:0000313" key="2">
    <source>
        <dbReference type="EMBL" id="TGD71884.1"/>
    </source>
</evidence>
<dbReference type="OrthoDB" id="9799278at2"/>
<sequence length="397" mass="45083">MQSDSPKRILIRTLPLANANYGGLLQAYALQSVLHDLGYLPSTDTGVLQYSYWTFARIKQEIKNTLVNHTPLGVLNYLPVSKWTLREAMRRESSRKMMEFVDNHISTVMLFRQSGKFVPEVLDGFDGLLAGSDQVWRRAYSDITSYLFDFAAGSKHIKASYAASFGMDDIDEYGPELKNRSAVLAKALDAVSVREAAGVEICSQCWGVEALQHVDPTLLLSRSHYDRLAGSANFRKSGPYLLSYILDDESKPREVEQRLGAALSLPVERLMHNSPKEYREYRGNRGRYARPTVYEWLAAFRDAEFVVTDSFHGTVFAILNNKPFISLGNQFRGISRFDSLLSLLLLRDRLVLEDISRIEEIASSPIDWTQVTSILEQERSRSRKYLLKVFETRGEVA</sequence>
<keyword evidence="2" id="KW-0808">Transferase</keyword>
<organism evidence="2 3">
    <name type="scientific">Mangrovimicrobium sediminis</name>
    <dbReference type="NCBI Taxonomy" id="2562682"/>
    <lineage>
        <taxon>Bacteria</taxon>
        <taxon>Pseudomonadati</taxon>
        <taxon>Pseudomonadota</taxon>
        <taxon>Gammaproteobacteria</taxon>
        <taxon>Cellvibrionales</taxon>
        <taxon>Halieaceae</taxon>
        <taxon>Mangrovimicrobium</taxon>
    </lineage>
</organism>